<dbReference type="InterPro" id="IPR011992">
    <property type="entry name" value="EF-hand-dom_pair"/>
</dbReference>
<keyword evidence="4" id="KW-0378">Hydrolase</keyword>
<organism evidence="8 9">
    <name type="scientific">Dovyalis caffra</name>
    <dbReference type="NCBI Taxonomy" id="77055"/>
    <lineage>
        <taxon>Eukaryota</taxon>
        <taxon>Viridiplantae</taxon>
        <taxon>Streptophyta</taxon>
        <taxon>Embryophyta</taxon>
        <taxon>Tracheophyta</taxon>
        <taxon>Spermatophyta</taxon>
        <taxon>Magnoliopsida</taxon>
        <taxon>eudicotyledons</taxon>
        <taxon>Gunneridae</taxon>
        <taxon>Pentapetalae</taxon>
        <taxon>rosids</taxon>
        <taxon>fabids</taxon>
        <taxon>Malpighiales</taxon>
        <taxon>Salicaceae</taxon>
        <taxon>Flacourtieae</taxon>
        <taxon>Dovyalis</taxon>
    </lineage>
</organism>
<dbReference type="GO" id="GO:0048015">
    <property type="term" value="P:phosphatidylinositol-mediated signaling"/>
    <property type="evidence" value="ECO:0007669"/>
    <property type="project" value="TreeGrafter"/>
</dbReference>
<sequence>MHRLLEPPEDVKKLFQNYSQNGTMSIDGLRKFLSEVQGQNNATEDDAQAIFDSLKHLNIFQRKELDLDAFFRYLLGDLNTPLSPSSSVQHDMTAPLAHYFMYTGHNSYLTGNQLSSESSVEPIKKALLKGVRVIELDLWRGQNNNVVVRHGRTLTGSVELLKCLLAIKEFAFQASEYPVVITFEDHLLADLQAKVAEVTMVAKTFGGMLYRPGTDPLLKFPSPESLKKKVLISTKPPKKYLETQDGKPSQKSTKSSKKGQEDDDEDEIAEGEHLQEEYEEMKVPEYRHLIAIHAMKPKGALGNWFSTDEKEVRRLSLSEQKLEKATSTRGIDIIRFTQRNLLRIYPKGTRITSSNYDPFVGWTHGAQMVAFNMQGYGKHLWIMQGMFRANGGCGYVKKPDFLLSEQVFDPSMQLPVKKILKVKIYSGVGWHLDFPNTHFDPYSPPDFFFKNATLDFPLLEQDHVKNVTYDNQLMDSQVAIAGVQADKAEDKTNVVNNSWLPEWNEEFKFKLTVPELAVLRIKVVEQDISGNNDFGGQTCLPISELRTGIRAVPLHNRRGEKYKNTELLIKFDLLDPEECSD</sequence>
<keyword evidence="4" id="KW-0442">Lipid degradation</keyword>
<dbReference type="InterPro" id="IPR001192">
    <property type="entry name" value="PI-PLC_fam"/>
</dbReference>
<accession>A0AAV1RB17</accession>
<dbReference type="PANTHER" id="PTHR10336">
    <property type="entry name" value="PHOSPHOINOSITIDE-SPECIFIC PHOSPHOLIPASE C FAMILY PROTEIN"/>
    <property type="match status" value="1"/>
</dbReference>
<dbReference type="SUPFAM" id="SSF51695">
    <property type="entry name" value="PLC-like phosphodiesterases"/>
    <property type="match status" value="1"/>
</dbReference>
<gene>
    <name evidence="8" type="ORF">DCAF_LOCUS8350</name>
</gene>
<dbReference type="Pfam" id="PF00168">
    <property type="entry name" value="C2"/>
    <property type="match status" value="1"/>
</dbReference>
<dbReference type="Gene3D" id="3.20.20.190">
    <property type="entry name" value="Phosphatidylinositol (PI) phosphodiesterase"/>
    <property type="match status" value="1"/>
</dbReference>
<dbReference type="FunFam" id="3.20.20.190:FF:000010">
    <property type="entry name" value="Phosphoinositide phospholipase C"/>
    <property type="match status" value="1"/>
</dbReference>
<dbReference type="Pfam" id="PF00388">
    <property type="entry name" value="PI-PLC-X"/>
    <property type="match status" value="1"/>
</dbReference>
<dbReference type="Pfam" id="PF09279">
    <property type="entry name" value="EF-hand_like"/>
    <property type="match status" value="1"/>
</dbReference>
<dbReference type="EMBL" id="CAWUPB010000913">
    <property type="protein sequence ID" value="CAK7331206.1"/>
    <property type="molecule type" value="Genomic_DNA"/>
</dbReference>
<dbReference type="GO" id="GO:0051209">
    <property type="term" value="P:release of sequestered calcium ion into cytosol"/>
    <property type="evidence" value="ECO:0007669"/>
    <property type="project" value="TreeGrafter"/>
</dbReference>
<dbReference type="AlphaFoldDB" id="A0AAV1RB17"/>
<evidence type="ECO:0000256" key="2">
    <source>
        <dbReference type="ARBA" id="ARBA00004202"/>
    </source>
</evidence>
<dbReference type="EC" id="3.1.4.11" evidence="4"/>
<reference evidence="8 9" key="1">
    <citation type="submission" date="2024-01" db="EMBL/GenBank/DDBJ databases">
        <authorList>
            <person name="Waweru B."/>
        </authorList>
    </citation>
    <scope>NUCLEOTIDE SEQUENCE [LARGE SCALE GENOMIC DNA]</scope>
</reference>
<evidence type="ECO:0000259" key="6">
    <source>
        <dbReference type="PROSITE" id="PS50004"/>
    </source>
</evidence>
<dbReference type="InterPro" id="IPR000008">
    <property type="entry name" value="C2_dom"/>
</dbReference>
<dbReference type="GO" id="GO:0016042">
    <property type="term" value="P:lipid catabolic process"/>
    <property type="evidence" value="ECO:0007669"/>
    <property type="project" value="UniProtKB-KW"/>
</dbReference>
<dbReference type="InterPro" id="IPR001711">
    <property type="entry name" value="PLipase_C_Pinositol-sp_Y"/>
</dbReference>
<dbReference type="InterPro" id="IPR000909">
    <property type="entry name" value="PLipase_C_PInositol-sp_X_dom"/>
</dbReference>
<comment type="subcellular location">
    <subcellularLocation>
        <location evidence="2">Cell membrane</location>
        <topology evidence="2">Peripheral membrane protein</topology>
    </subcellularLocation>
</comment>
<dbReference type="SMART" id="SM00148">
    <property type="entry name" value="PLCXc"/>
    <property type="match status" value="1"/>
</dbReference>
<comment type="caution">
    <text evidence="8">The sequence shown here is derived from an EMBL/GenBank/DDBJ whole genome shotgun (WGS) entry which is preliminary data.</text>
</comment>
<dbReference type="SUPFAM" id="SSF49562">
    <property type="entry name" value="C2 domain (Calcium/lipid-binding domain, CaLB)"/>
    <property type="match status" value="1"/>
</dbReference>
<dbReference type="PANTHER" id="PTHR10336:SF105">
    <property type="entry name" value="PHOSPHOINOSITIDE PHOSPHOLIPASE C 1"/>
    <property type="match status" value="1"/>
</dbReference>
<dbReference type="GO" id="GO:0004435">
    <property type="term" value="F:phosphatidylinositol-4,5-bisphosphate phospholipase C activity"/>
    <property type="evidence" value="ECO:0007669"/>
    <property type="project" value="UniProtKB-EC"/>
</dbReference>
<dbReference type="SUPFAM" id="SSF47473">
    <property type="entry name" value="EF-hand"/>
    <property type="match status" value="1"/>
</dbReference>
<proteinExistence type="predicted"/>
<evidence type="ECO:0000256" key="4">
    <source>
        <dbReference type="RuleBase" id="RU361133"/>
    </source>
</evidence>
<dbReference type="PRINTS" id="PR00390">
    <property type="entry name" value="PHPHLIPASEC"/>
</dbReference>
<comment type="catalytic activity">
    <reaction evidence="1 4">
        <text>a 1,2-diacyl-sn-glycero-3-phospho-(1D-myo-inositol-4,5-bisphosphate) + H2O = 1D-myo-inositol 1,4,5-trisphosphate + a 1,2-diacyl-sn-glycerol + H(+)</text>
        <dbReference type="Rhea" id="RHEA:33179"/>
        <dbReference type="ChEBI" id="CHEBI:15377"/>
        <dbReference type="ChEBI" id="CHEBI:15378"/>
        <dbReference type="ChEBI" id="CHEBI:17815"/>
        <dbReference type="ChEBI" id="CHEBI:58456"/>
        <dbReference type="ChEBI" id="CHEBI:203600"/>
        <dbReference type="EC" id="3.1.4.11"/>
    </reaction>
</comment>
<dbReference type="InterPro" id="IPR017946">
    <property type="entry name" value="PLC-like_Pdiesterase_TIM-brl"/>
</dbReference>
<dbReference type="Pfam" id="PF00387">
    <property type="entry name" value="PI-PLC-Y"/>
    <property type="match status" value="1"/>
</dbReference>
<keyword evidence="9" id="KW-1185">Reference proteome</keyword>
<name>A0AAV1RB17_9ROSI</name>
<dbReference type="GO" id="GO:0005886">
    <property type="term" value="C:plasma membrane"/>
    <property type="evidence" value="ECO:0007669"/>
    <property type="project" value="UniProtKB-SubCell"/>
</dbReference>
<evidence type="ECO:0000256" key="1">
    <source>
        <dbReference type="ARBA" id="ARBA00001195"/>
    </source>
</evidence>
<feature type="region of interest" description="Disordered" evidence="5">
    <location>
        <begin position="237"/>
        <end position="268"/>
    </location>
</feature>
<dbReference type="PROSITE" id="PS50008">
    <property type="entry name" value="PIPLC_Y_DOMAIN"/>
    <property type="match status" value="1"/>
</dbReference>
<dbReference type="SMART" id="SM00239">
    <property type="entry name" value="C2"/>
    <property type="match status" value="1"/>
</dbReference>
<evidence type="ECO:0000259" key="7">
    <source>
        <dbReference type="PROSITE" id="PS50008"/>
    </source>
</evidence>
<dbReference type="Gene3D" id="1.10.238.10">
    <property type="entry name" value="EF-hand"/>
    <property type="match status" value="1"/>
</dbReference>
<evidence type="ECO:0000313" key="9">
    <source>
        <dbReference type="Proteomes" id="UP001314170"/>
    </source>
</evidence>
<keyword evidence="4" id="KW-0443">Lipid metabolism</keyword>
<keyword evidence="3" id="KW-0807">Transducer</keyword>
<dbReference type="InterPro" id="IPR015359">
    <property type="entry name" value="PLC_EF-hand-like"/>
</dbReference>
<dbReference type="Proteomes" id="UP001314170">
    <property type="component" value="Unassembled WGS sequence"/>
</dbReference>
<dbReference type="CDD" id="cd00275">
    <property type="entry name" value="C2_PLC_like"/>
    <property type="match status" value="1"/>
</dbReference>
<dbReference type="InterPro" id="IPR035892">
    <property type="entry name" value="C2_domain_sf"/>
</dbReference>
<feature type="domain" description="PI-PLC Y-box" evidence="7">
    <location>
        <begin position="316"/>
        <end position="402"/>
    </location>
</feature>
<evidence type="ECO:0000313" key="8">
    <source>
        <dbReference type="EMBL" id="CAK7331206.1"/>
    </source>
</evidence>
<feature type="domain" description="C2" evidence="6">
    <location>
        <begin position="397"/>
        <end position="556"/>
    </location>
</feature>
<evidence type="ECO:0000256" key="3">
    <source>
        <dbReference type="ARBA" id="ARBA00023224"/>
    </source>
</evidence>
<evidence type="ECO:0000256" key="5">
    <source>
        <dbReference type="SAM" id="MobiDB-lite"/>
    </source>
</evidence>
<dbReference type="Gene3D" id="2.60.40.150">
    <property type="entry name" value="C2 domain"/>
    <property type="match status" value="1"/>
</dbReference>
<dbReference type="PROSITE" id="PS50007">
    <property type="entry name" value="PIPLC_X_DOMAIN"/>
    <property type="match status" value="1"/>
</dbReference>
<dbReference type="PROSITE" id="PS50004">
    <property type="entry name" value="C2"/>
    <property type="match status" value="1"/>
</dbReference>
<dbReference type="SMART" id="SM00149">
    <property type="entry name" value="PLCYc"/>
    <property type="match status" value="1"/>
</dbReference>
<protein>
    <recommendedName>
        <fullName evidence="4">Phosphoinositide phospholipase C</fullName>
        <ecNumber evidence="4">3.1.4.11</ecNumber>
    </recommendedName>
</protein>